<protein>
    <submittedName>
        <fullName evidence="2">Uncharacterized protein</fullName>
    </submittedName>
</protein>
<sequence length="290" mass="31537">MGPTVLPWREARRRRFDLAVACTAHRSMWNLGAPLMVLPHGAGYNRLIAESTGNTVSAVGLSRRELTRFGRVIPRIIGVSHEEQIGRLARSCPAAVSRALLVGDPCFDRMERSLALRDEYREALGVVGGRRLVVVNSTWSEHSLIGTCEDLPLRLVRALPTDEFAVAVVLHPNVWARHGTARVLGRLVSAMDAGLLVIPPEQGWQAMLVAADCVVGDHGSTTFYGAALDRATAVMGTGEDELDPASPTAESNPLHQRNTTKTSPPSRSADFTPPSEDHQQHPESETEPNH</sequence>
<accession>D7CE64</accession>
<proteinExistence type="predicted"/>
<feature type="region of interest" description="Disordered" evidence="1">
    <location>
        <begin position="238"/>
        <end position="290"/>
    </location>
</feature>
<name>D7CE64_STRBB</name>
<dbReference type="PATRIC" id="fig|749414.3.peg.3766"/>
<evidence type="ECO:0000313" key="3">
    <source>
        <dbReference type="Proteomes" id="UP000000377"/>
    </source>
</evidence>
<feature type="compositionally biased region" description="Basic and acidic residues" evidence="1">
    <location>
        <begin position="275"/>
        <end position="290"/>
    </location>
</feature>
<dbReference type="HOGENOM" id="CLU_959467_0_0_11"/>
<dbReference type="KEGG" id="sbh:SBI_03630"/>
<dbReference type="EMBL" id="CP002047">
    <property type="protein sequence ID" value="ADI06751.1"/>
    <property type="molecule type" value="Genomic_DNA"/>
</dbReference>
<dbReference type="STRING" id="749414.SBI_03630"/>
<dbReference type="AlphaFoldDB" id="D7CE64"/>
<evidence type="ECO:0000256" key="1">
    <source>
        <dbReference type="SAM" id="MobiDB-lite"/>
    </source>
</evidence>
<reference evidence="2 3" key="1">
    <citation type="journal article" date="2010" name="J. Bacteriol.">
        <title>Genome sequence of the milbemycin-producing bacterium Streptomyces bingchenggensis.</title>
        <authorList>
            <person name="Wang X.J."/>
            <person name="Yan Y.J."/>
            <person name="Zhang B."/>
            <person name="An J."/>
            <person name="Wang J.J."/>
            <person name="Tian J."/>
            <person name="Jiang L."/>
            <person name="Chen Y.H."/>
            <person name="Huang S.X."/>
            <person name="Yin M."/>
            <person name="Zhang J."/>
            <person name="Gao A.L."/>
            <person name="Liu C.X."/>
            <person name="Zhu Z.X."/>
            <person name="Xiang W.S."/>
        </authorList>
    </citation>
    <scope>NUCLEOTIDE SEQUENCE [LARGE SCALE GENOMIC DNA]</scope>
    <source>
        <strain evidence="2 3">BCW-1</strain>
    </source>
</reference>
<feature type="compositionally biased region" description="Polar residues" evidence="1">
    <location>
        <begin position="248"/>
        <end position="266"/>
    </location>
</feature>
<keyword evidence="3" id="KW-1185">Reference proteome</keyword>
<evidence type="ECO:0000313" key="2">
    <source>
        <dbReference type="EMBL" id="ADI06751.1"/>
    </source>
</evidence>
<organism evidence="2 3">
    <name type="scientific">Streptomyces bingchenggensis (strain BCW-1)</name>
    <dbReference type="NCBI Taxonomy" id="749414"/>
    <lineage>
        <taxon>Bacteria</taxon>
        <taxon>Bacillati</taxon>
        <taxon>Actinomycetota</taxon>
        <taxon>Actinomycetes</taxon>
        <taxon>Kitasatosporales</taxon>
        <taxon>Streptomycetaceae</taxon>
        <taxon>Streptomyces</taxon>
    </lineage>
</organism>
<dbReference type="eggNOG" id="COG0707">
    <property type="taxonomic scope" value="Bacteria"/>
</dbReference>
<gene>
    <name evidence="2" type="ordered locus">SBI_03630</name>
</gene>
<dbReference type="Proteomes" id="UP000000377">
    <property type="component" value="Chromosome"/>
</dbReference>